<dbReference type="AlphaFoldDB" id="E6PY39"/>
<sequence length="223" mass="24583">MNESGNTNQAQELNERLKLIETMMAEGRRKTESWGWSFVLWGIAYYVAIAWSMLDKSGIAWPVTMIATALLTAVIGRRVRLTGPETTVGRAIRAIWIAVGISLFVFCFTGAMTGHNEVHTFLAVIECMLGLVNAASGMILRWWMQLAVAVLWWSAAIGTFLVTESQAGLDFYSGDFRLPDCLRNVYGGLGDAFAEAGRGAFGVSSCLSARVVRRRQEVRSCRS</sequence>
<comment type="caution">
    <text evidence="2">The sequence shown here is derived from an EMBL/GenBank/DDBJ whole genome shotgun (WGS) entry which is preliminary data.</text>
</comment>
<accession>E6PY39</accession>
<feature type="transmembrane region" description="Helical" evidence="1">
    <location>
        <begin position="118"/>
        <end position="135"/>
    </location>
</feature>
<feature type="transmembrane region" description="Helical" evidence="1">
    <location>
        <begin position="33"/>
        <end position="53"/>
    </location>
</feature>
<keyword evidence="1" id="KW-0812">Transmembrane</keyword>
<keyword evidence="1" id="KW-0472">Membrane</keyword>
<feature type="transmembrane region" description="Helical" evidence="1">
    <location>
        <begin position="91"/>
        <end position="112"/>
    </location>
</feature>
<gene>
    <name evidence="2" type="ORF">CARN3_0809</name>
</gene>
<name>E6PY39_9ZZZZ</name>
<feature type="transmembrane region" description="Helical" evidence="1">
    <location>
        <begin position="59"/>
        <end position="79"/>
    </location>
</feature>
<feature type="transmembrane region" description="Helical" evidence="1">
    <location>
        <begin position="142"/>
        <end position="162"/>
    </location>
</feature>
<evidence type="ECO:0000313" key="2">
    <source>
        <dbReference type="EMBL" id="CBH99848.1"/>
    </source>
</evidence>
<proteinExistence type="predicted"/>
<reference evidence="2" key="1">
    <citation type="submission" date="2009-10" db="EMBL/GenBank/DDBJ databases">
        <title>Diversity of trophic interactions inside an arsenic-rich microbial ecosystem.</title>
        <authorList>
            <person name="Bertin P.N."/>
            <person name="Heinrich-Salmeron A."/>
            <person name="Pelletier E."/>
            <person name="Goulhen-Chollet F."/>
            <person name="Arsene-Ploetze F."/>
            <person name="Gallien S."/>
            <person name="Calteau A."/>
            <person name="Vallenet D."/>
            <person name="Casiot C."/>
            <person name="Chane-Woon-Ming B."/>
            <person name="Giloteaux L."/>
            <person name="Barakat M."/>
            <person name="Bonnefoy V."/>
            <person name="Bruneel O."/>
            <person name="Chandler M."/>
            <person name="Cleiss J."/>
            <person name="Duran R."/>
            <person name="Elbaz-Poulichet F."/>
            <person name="Fonknechten N."/>
            <person name="Lauga B."/>
            <person name="Mornico D."/>
            <person name="Ortet P."/>
            <person name="Schaeffer C."/>
            <person name="Siguier P."/>
            <person name="Alexander Thil Smith A."/>
            <person name="Van Dorsselaer A."/>
            <person name="Weissenbach J."/>
            <person name="Medigue C."/>
            <person name="Le Paslier D."/>
        </authorList>
    </citation>
    <scope>NUCLEOTIDE SEQUENCE</scope>
</reference>
<dbReference type="EMBL" id="CABN01000060">
    <property type="protein sequence ID" value="CBH99848.1"/>
    <property type="molecule type" value="Genomic_DNA"/>
</dbReference>
<organism evidence="2">
    <name type="scientific">mine drainage metagenome</name>
    <dbReference type="NCBI Taxonomy" id="410659"/>
    <lineage>
        <taxon>unclassified sequences</taxon>
        <taxon>metagenomes</taxon>
        <taxon>ecological metagenomes</taxon>
    </lineage>
</organism>
<keyword evidence="1" id="KW-1133">Transmembrane helix</keyword>
<protein>
    <submittedName>
        <fullName evidence="2">Uncharacterized protein</fullName>
    </submittedName>
</protein>
<evidence type="ECO:0000256" key="1">
    <source>
        <dbReference type="SAM" id="Phobius"/>
    </source>
</evidence>